<feature type="region of interest" description="Disordered" evidence="1">
    <location>
        <begin position="153"/>
        <end position="172"/>
    </location>
</feature>
<keyword evidence="3" id="KW-1185">Reference proteome</keyword>
<dbReference type="Proteomes" id="UP000241290">
    <property type="component" value="Genome"/>
</dbReference>
<dbReference type="GeneID" id="64766292"/>
<evidence type="ECO:0000313" key="2">
    <source>
        <dbReference type="EMBL" id="AVO24979.1"/>
    </source>
</evidence>
<evidence type="ECO:0000313" key="3">
    <source>
        <dbReference type="Proteomes" id="UP000241290"/>
    </source>
</evidence>
<protein>
    <submittedName>
        <fullName evidence="2">Uncharacterized protein</fullName>
    </submittedName>
</protein>
<dbReference type="RefSeq" id="YP_010059061.1">
    <property type="nucleotide sequence ID" value="NC_054724.1"/>
</dbReference>
<organism evidence="2 3">
    <name type="scientific">Rhodococcus phage Finch</name>
    <dbReference type="NCBI Taxonomy" id="2094144"/>
    <lineage>
        <taxon>Viruses</taxon>
        <taxon>Duplodnaviria</taxon>
        <taxon>Heunggongvirae</taxon>
        <taxon>Uroviricota</taxon>
        <taxon>Caudoviricetes</taxon>
        <taxon>Finchvirus</taxon>
        <taxon>Finchvirus finch</taxon>
    </lineage>
</organism>
<reference evidence="3" key="1">
    <citation type="submission" date="2018-02" db="EMBL/GenBank/DDBJ databases">
        <authorList>
            <person name="Cohen D.B."/>
            <person name="Kent A.D."/>
        </authorList>
    </citation>
    <scope>NUCLEOTIDE SEQUENCE [LARGE SCALE GENOMIC DNA]</scope>
</reference>
<name>A0A2P1JXB2_9CAUD</name>
<accession>A0A2P1JXB2</accession>
<gene>
    <name evidence="2" type="primary">39</name>
    <name evidence="2" type="ORF">SEA_FINCH_39</name>
</gene>
<proteinExistence type="predicted"/>
<evidence type="ECO:0000256" key="1">
    <source>
        <dbReference type="SAM" id="MobiDB-lite"/>
    </source>
</evidence>
<sequence length="202" mass="23398">MARIDLVEPYALRNARKAVRESLMAHGEEVIALRMYHVDPDQDSVPRCTCFDDVYRQSAEYNCNLCYGTTFQGGIKEMSRMWAMFSTDALAEKHDKRGVWQPFAHGIHAEYSPMLMENDYIVRVAQWSSDYRPLKVWQFYDLKTMTPESLRTGQQLGQDGNDYVGQRGRGSQLPDSHPIWNAWRNGTINPDFSVPRLDGQRR</sequence>
<dbReference type="KEGG" id="vg:64766292"/>
<dbReference type="EMBL" id="MG962366">
    <property type="protein sequence ID" value="AVO24979.1"/>
    <property type="molecule type" value="Genomic_DNA"/>
</dbReference>